<dbReference type="PANTHER" id="PTHR30404:SF0">
    <property type="entry name" value="N-ACETYLMURAMOYL-L-ALANINE AMIDASE AMIC"/>
    <property type="match status" value="1"/>
</dbReference>
<dbReference type="InParanoid" id="Q01XS0"/>
<dbReference type="CDD" id="cd02696">
    <property type="entry name" value="MurNAc-LAA"/>
    <property type="match status" value="1"/>
</dbReference>
<dbReference type="InterPro" id="IPR002508">
    <property type="entry name" value="MurNAc-LAA_cat"/>
</dbReference>
<feature type="compositionally biased region" description="Basic and acidic residues" evidence="4">
    <location>
        <begin position="163"/>
        <end position="194"/>
    </location>
</feature>
<name>Q01XS0_SOLUE</name>
<dbReference type="EC" id="3.5.1.28" evidence="2"/>
<proteinExistence type="predicted"/>
<evidence type="ECO:0000256" key="3">
    <source>
        <dbReference type="ARBA" id="ARBA00022801"/>
    </source>
</evidence>
<dbReference type="SUPFAM" id="SSF53187">
    <property type="entry name" value="Zn-dependent exopeptidases"/>
    <property type="match status" value="1"/>
</dbReference>
<comment type="catalytic activity">
    <reaction evidence="1">
        <text>Hydrolyzes the link between N-acetylmuramoyl residues and L-amino acid residues in certain cell-wall glycopeptides.</text>
        <dbReference type="EC" id="3.5.1.28"/>
    </reaction>
</comment>
<dbReference type="OrthoDB" id="9806267at2"/>
<dbReference type="GO" id="GO:0009253">
    <property type="term" value="P:peptidoglycan catabolic process"/>
    <property type="evidence" value="ECO:0007669"/>
    <property type="project" value="InterPro"/>
</dbReference>
<dbReference type="FunFam" id="3.40.630.40:FF:000005">
    <property type="entry name" value="N-acetylmuramoyl-L-alanine amidase (AmiA)"/>
    <property type="match status" value="1"/>
</dbReference>
<dbReference type="EMBL" id="CP000473">
    <property type="protein sequence ID" value="ABJ85545.1"/>
    <property type="molecule type" value="Genomic_DNA"/>
</dbReference>
<evidence type="ECO:0000256" key="1">
    <source>
        <dbReference type="ARBA" id="ARBA00001561"/>
    </source>
</evidence>
<dbReference type="FunCoup" id="Q01XS0">
    <property type="interactions" value="332"/>
</dbReference>
<protein>
    <recommendedName>
        <fullName evidence="2">N-acetylmuramoyl-L-alanine amidase</fullName>
        <ecNumber evidence="2">3.5.1.28</ecNumber>
    </recommendedName>
</protein>
<keyword evidence="3 6" id="KW-0378">Hydrolase</keyword>
<evidence type="ECO:0000313" key="6">
    <source>
        <dbReference type="EMBL" id="ABJ85545.1"/>
    </source>
</evidence>
<dbReference type="InterPro" id="IPR021731">
    <property type="entry name" value="AMIN_dom"/>
</dbReference>
<dbReference type="InterPro" id="IPR050695">
    <property type="entry name" value="N-acetylmuramoyl_amidase_3"/>
</dbReference>
<feature type="region of interest" description="Disordered" evidence="4">
    <location>
        <begin position="154"/>
        <end position="210"/>
    </location>
</feature>
<dbReference type="KEGG" id="sus:Acid_4586"/>
<feature type="domain" description="MurNAc-LAA" evidence="5">
    <location>
        <begin position="326"/>
        <end position="477"/>
    </location>
</feature>
<dbReference type="Pfam" id="PF01520">
    <property type="entry name" value="Amidase_3"/>
    <property type="match status" value="1"/>
</dbReference>
<evidence type="ECO:0000256" key="4">
    <source>
        <dbReference type="SAM" id="MobiDB-lite"/>
    </source>
</evidence>
<dbReference type="HOGENOM" id="CLU_014322_2_0_0"/>
<dbReference type="STRING" id="234267.Acid_4586"/>
<dbReference type="Pfam" id="PF11741">
    <property type="entry name" value="AMIN"/>
    <property type="match status" value="1"/>
</dbReference>
<evidence type="ECO:0000256" key="2">
    <source>
        <dbReference type="ARBA" id="ARBA00011901"/>
    </source>
</evidence>
<organism evidence="6">
    <name type="scientific">Solibacter usitatus (strain Ellin6076)</name>
    <dbReference type="NCBI Taxonomy" id="234267"/>
    <lineage>
        <taxon>Bacteria</taxon>
        <taxon>Pseudomonadati</taxon>
        <taxon>Acidobacteriota</taxon>
        <taxon>Terriglobia</taxon>
        <taxon>Bryobacterales</taxon>
        <taxon>Solibacteraceae</taxon>
        <taxon>Candidatus Solibacter</taxon>
    </lineage>
</organism>
<dbReference type="AlphaFoldDB" id="Q01XS0"/>
<sequence precursor="true">MKLIVALAISVTTLFAQNDRASLLSVTAIRTWSLAEVSRIAVEISGDFRFKTDRLHNPERVYFDILNSHPRMDARRVWSREINDRFVQRVRVAETNPGTTRIVLDLAGPVEVTTSQLSTPYRLIVELRAGTGPAIPATTLPTATLPAAEALPVRTETAPVKAEVTKPEPPKVELRKAEPPKAEPPKAELPKPEAPKVLPPIKPPVKSEPAPVAEPVAATHDTAKPTLVTLETPAPAGPVEVGKAAKHTASGGSSLTRALGLKISRVVIDAGHGGHDQGTQGAHGLIEKELVLDVALRVGKLIEERMNAEVIYTRSDDTFIPLEGRTALANEKKADLFLSIHANSSPYPRISGVETFYLNFSDSKDALDVASRENASSQKSIFELQDIIHKITLHEKLDESREFAGRVQASLFSFSSRNIAGQKNRGVKKAPFVVLIGAQMPSVLAEIGFVTNPREEALLKKSDYRQKVADALYRGVARYAEGLSHFQMAQN</sequence>
<dbReference type="GO" id="GO:0030288">
    <property type="term" value="C:outer membrane-bounded periplasmic space"/>
    <property type="evidence" value="ECO:0007669"/>
    <property type="project" value="TreeGrafter"/>
</dbReference>
<dbReference type="Gene3D" id="2.60.40.3500">
    <property type="match status" value="1"/>
</dbReference>
<dbReference type="PANTHER" id="PTHR30404">
    <property type="entry name" value="N-ACETYLMURAMOYL-L-ALANINE AMIDASE"/>
    <property type="match status" value="1"/>
</dbReference>
<reference evidence="6" key="1">
    <citation type="submission" date="2006-10" db="EMBL/GenBank/DDBJ databases">
        <title>Complete sequence of Solibacter usitatus Ellin6076.</title>
        <authorList>
            <consortium name="US DOE Joint Genome Institute"/>
            <person name="Copeland A."/>
            <person name="Lucas S."/>
            <person name="Lapidus A."/>
            <person name="Barry K."/>
            <person name="Detter J.C."/>
            <person name="Glavina del Rio T."/>
            <person name="Hammon N."/>
            <person name="Israni S."/>
            <person name="Dalin E."/>
            <person name="Tice H."/>
            <person name="Pitluck S."/>
            <person name="Thompson L.S."/>
            <person name="Brettin T."/>
            <person name="Bruce D."/>
            <person name="Han C."/>
            <person name="Tapia R."/>
            <person name="Gilna P."/>
            <person name="Schmutz J."/>
            <person name="Larimer F."/>
            <person name="Land M."/>
            <person name="Hauser L."/>
            <person name="Kyrpides N."/>
            <person name="Mikhailova N."/>
            <person name="Janssen P.H."/>
            <person name="Kuske C.R."/>
            <person name="Richardson P."/>
        </authorList>
    </citation>
    <scope>NUCLEOTIDE SEQUENCE</scope>
    <source>
        <strain evidence="6">Ellin6076</strain>
    </source>
</reference>
<dbReference type="eggNOG" id="COG0860">
    <property type="taxonomic scope" value="Bacteria"/>
</dbReference>
<dbReference type="Gene3D" id="3.40.630.40">
    <property type="entry name" value="Zn-dependent exopeptidases"/>
    <property type="match status" value="1"/>
</dbReference>
<gene>
    <name evidence="6" type="ordered locus">Acid_4586</name>
</gene>
<dbReference type="eggNOG" id="COG3266">
    <property type="taxonomic scope" value="Bacteria"/>
</dbReference>
<evidence type="ECO:0000259" key="5">
    <source>
        <dbReference type="SMART" id="SM00646"/>
    </source>
</evidence>
<dbReference type="SMART" id="SM00646">
    <property type="entry name" value="Ami_3"/>
    <property type="match status" value="1"/>
</dbReference>
<dbReference type="GO" id="GO:0008745">
    <property type="term" value="F:N-acetylmuramoyl-L-alanine amidase activity"/>
    <property type="evidence" value="ECO:0007669"/>
    <property type="project" value="UniProtKB-EC"/>
</dbReference>
<accession>Q01XS0</accession>